<dbReference type="PROSITE" id="PS51514">
    <property type="entry name" value="BRX"/>
    <property type="match status" value="1"/>
</dbReference>
<name>V7C6R0_PHAVU</name>
<keyword evidence="3" id="KW-1185">Reference proteome</keyword>
<reference evidence="3" key="1">
    <citation type="journal article" date="2014" name="Nat. Genet.">
        <title>A reference genome for common bean and genome-wide analysis of dual domestications.</title>
        <authorList>
            <person name="Schmutz J."/>
            <person name="McClean P.E."/>
            <person name="Mamidi S."/>
            <person name="Wu G.A."/>
            <person name="Cannon S.B."/>
            <person name="Grimwood J."/>
            <person name="Jenkins J."/>
            <person name="Shu S."/>
            <person name="Song Q."/>
            <person name="Chavarro C."/>
            <person name="Torres-Torres M."/>
            <person name="Geffroy V."/>
            <person name="Moghaddam S.M."/>
            <person name="Gao D."/>
            <person name="Abernathy B."/>
            <person name="Barry K."/>
            <person name="Blair M."/>
            <person name="Brick M.A."/>
            <person name="Chovatia M."/>
            <person name="Gepts P."/>
            <person name="Goodstein D.M."/>
            <person name="Gonzales M."/>
            <person name="Hellsten U."/>
            <person name="Hyten D.L."/>
            <person name="Jia G."/>
            <person name="Kelly J.D."/>
            <person name="Kudrna D."/>
            <person name="Lee R."/>
            <person name="Richard M.M."/>
            <person name="Miklas P.N."/>
            <person name="Osorno J.M."/>
            <person name="Rodrigues J."/>
            <person name="Thareau V."/>
            <person name="Urrea C.A."/>
            <person name="Wang M."/>
            <person name="Yu Y."/>
            <person name="Zhang M."/>
            <person name="Wing R.A."/>
            <person name="Cregan P.B."/>
            <person name="Rokhsar D.S."/>
            <person name="Jackson S.A."/>
        </authorList>
    </citation>
    <scope>NUCLEOTIDE SEQUENCE [LARGE SCALE GENOMIC DNA]</scope>
    <source>
        <strain evidence="3">cv. G19833</strain>
    </source>
</reference>
<dbReference type="AlphaFoldDB" id="V7C6R0"/>
<dbReference type="Proteomes" id="UP000000226">
    <property type="component" value="Chromosome 3"/>
</dbReference>
<sequence>MVERVPERHNDDSSTELGAEYTQNIIDHSLDVSHIRNTAILKNEGSSNVANLILPNGAKTQSGKAEWVVQDETGVFVSLSPQPGGGNELMRVRFRYAML</sequence>
<protein>
    <recommendedName>
        <fullName evidence="1">BRX domain-containing protein</fullName>
    </recommendedName>
</protein>
<dbReference type="Gramene" id="ESW25809">
    <property type="protein sequence ID" value="ESW25809"/>
    <property type="gene ID" value="PHAVU_003G067100g"/>
</dbReference>
<evidence type="ECO:0000313" key="3">
    <source>
        <dbReference type="Proteomes" id="UP000000226"/>
    </source>
</evidence>
<dbReference type="OMA" id="RRHYTEE"/>
<feature type="domain" description="BRX" evidence="1">
    <location>
        <begin position="65"/>
        <end position="99"/>
    </location>
</feature>
<proteinExistence type="predicted"/>
<evidence type="ECO:0000313" key="2">
    <source>
        <dbReference type="EMBL" id="ESW25809.1"/>
    </source>
</evidence>
<dbReference type="InterPro" id="IPR013591">
    <property type="entry name" value="Brevis_radix_dom"/>
</dbReference>
<dbReference type="Pfam" id="PF08381">
    <property type="entry name" value="BRX"/>
    <property type="match status" value="1"/>
</dbReference>
<dbReference type="STRING" id="3885.V7C6R0"/>
<dbReference type="EMBL" id="CM002290">
    <property type="protein sequence ID" value="ESW25809.1"/>
    <property type="molecule type" value="Genomic_DNA"/>
</dbReference>
<gene>
    <name evidence="2" type="ORF">PHAVU_003G067100g</name>
</gene>
<dbReference type="OrthoDB" id="1427124at2759"/>
<accession>V7C6R0</accession>
<evidence type="ECO:0000259" key="1">
    <source>
        <dbReference type="PROSITE" id="PS51514"/>
    </source>
</evidence>
<organism evidence="2 3">
    <name type="scientific">Phaseolus vulgaris</name>
    <name type="common">Kidney bean</name>
    <name type="synonym">French bean</name>
    <dbReference type="NCBI Taxonomy" id="3885"/>
    <lineage>
        <taxon>Eukaryota</taxon>
        <taxon>Viridiplantae</taxon>
        <taxon>Streptophyta</taxon>
        <taxon>Embryophyta</taxon>
        <taxon>Tracheophyta</taxon>
        <taxon>Spermatophyta</taxon>
        <taxon>Magnoliopsida</taxon>
        <taxon>eudicotyledons</taxon>
        <taxon>Gunneridae</taxon>
        <taxon>Pentapetalae</taxon>
        <taxon>rosids</taxon>
        <taxon>fabids</taxon>
        <taxon>Fabales</taxon>
        <taxon>Fabaceae</taxon>
        <taxon>Papilionoideae</taxon>
        <taxon>50 kb inversion clade</taxon>
        <taxon>NPAAA clade</taxon>
        <taxon>indigoferoid/millettioid clade</taxon>
        <taxon>Phaseoleae</taxon>
        <taxon>Phaseolus</taxon>
    </lineage>
</organism>